<feature type="chain" id="PRO_5047411020" evidence="2">
    <location>
        <begin position="32"/>
        <end position="93"/>
    </location>
</feature>
<evidence type="ECO:0000256" key="1">
    <source>
        <dbReference type="SAM" id="MobiDB-lite"/>
    </source>
</evidence>
<gene>
    <name evidence="3" type="ORF">HXX02_08275</name>
</gene>
<evidence type="ECO:0000313" key="4">
    <source>
        <dbReference type="Proteomes" id="UP001205566"/>
    </source>
</evidence>
<comment type="caution">
    <text evidence="3">The sequence shown here is derived from an EMBL/GenBank/DDBJ whole genome shotgun (WGS) entry which is preliminary data.</text>
</comment>
<organism evidence="3 4">
    <name type="scientific">Microbulbifer elongatus</name>
    <dbReference type="NCBI Taxonomy" id="86173"/>
    <lineage>
        <taxon>Bacteria</taxon>
        <taxon>Pseudomonadati</taxon>
        <taxon>Pseudomonadota</taxon>
        <taxon>Gammaproteobacteria</taxon>
        <taxon>Cellvibrionales</taxon>
        <taxon>Microbulbiferaceae</taxon>
        <taxon>Microbulbifer</taxon>
    </lineage>
</organism>
<dbReference type="Proteomes" id="UP001205566">
    <property type="component" value="Unassembled WGS sequence"/>
</dbReference>
<sequence>MGIPPDTCLARCPLTRLLLAGALLAFPAAFASESLDEDFLLFLSDWTDDTGEFIPPSDLEEDWADGAISTETQPQPEADKELQAQSDQGEPDE</sequence>
<reference evidence="3" key="1">
    <citation type="thesis" date="2020" institute="Technische Universitat Dresden" country="Dresden, Germany">
        <title>The Agarolytic System of Microbulbifer elongatus PORT2, Isolated from Batu Karas, Pangandaran West Java Indonesia.</title>
        <authorList>
            <person name="Anggraeni S.R."/>
        </authorList>
    </citation>
    <scope>NUCLEOTIDE SEQUENCE</scope>
    <source>
        <strain evidence="3">PORT2</strain>
    </source>
</reference>
<accession>A0ABT1P354</accession>
<keyword evidence="4" id="KW-1185">Reference proteome</keyword>
<name>A0ABT1P354_9GAMM</name>
<evidence type="ECO:0000256" key="2">
    <source>
        <dbReference type="SAM" id="SignalP"/>
    </source>
</evidence>
<feature type="signal peptide" evidence="2">
    <location>
        <begin position="1"/>
        <end position="31"/>
    </location>
</feature>
<evidence type="ECO:0000313" key="3">
    <source>
        <dbReference type="EMBL" id="MCQ3829441.1"/>
    </source>
</evidence>
<dbReference type="EMBL" id="JACASI010000025">
    <property type="protein sequence ID" value="MCQ3829441.1"/>
    <property type="molecule type" value="Genomic_DNA"/>
</dbReference>
<dbReference type="RefSeq" id="WP_231757775.1">
    <property type="nucleotide sequence ID" value="NZ_CP088953.1"/>
</dbReference>
<proteinExistence type="predicted"/>
<keyword evidence="2" id="KW-0732">Signal</keyword>
<feature type="region of interest" description="Disordered" evidence="1">
    <location>
        <begin position="51"/>
        <end position="93"/>
    </location>
</feature>
<protein>
    <submittedName>
        <fullName evidence="3">Uncharacterized protein</fullName>
    </submittedName>
</protein>
<feature type="compositionally biased region" description="Polar residues" evidence="1">
    <location>
        <begin position="83"/>
        <end position="93"/>
    </location>
</feature>